<dbReference type="InterPro" id="IPR010985">
    <property type="entry name" value="Ribbon_hlx_hlx"/>
</dbReference>
<dbReference type="SUPFAM" id="SSF47598">
    <property type="entry name" value="Ribbon-helix-helix"/>
    <property type="match status" value="1"/>
</dbReference>
<evidence type="ECO:0000313" key="1">
    <source>
        <dbReference type="EMBL" id="MBD2776712.1"/>
    </source>
</evidence>
<gene>
    <name evidence="1" type="ORF">ICL16_32840</name>
</gene>
<reference evidence="1" key="1">
    <citation type="submission" date="2020-09" db="EMBL/GenBank/DDBJ databases">
        <title>Iningainema tapete sp. nov. (Scytonemataceae, Cyanobacteria) from greenhouses in central Florida (USA) produces two types of nodularin with biosynthetic potential for microcystin-LR and anabaenopeptins.</title>
        <authorList>
            <person name="Berthold D.E."/>
            <person name="Lefler F.W."/>
            <person name="Huang I.-S."/>
            <person name="Abdulla H."/>
            <person name="Zimba P.V."/>
            <person name="Laughinghouse H.D. IV."/>
        </authorList>
    </citation>
    <scope>NUCLEOTIDE SEQUENCE</scope>
    <source>
        <strain evidence="1">BLCCT55</strain>
    </source>
</reference>
<dbReference type="Proteomes" id="UP000629098">
    <property type="component" value="Unassembled WGS sequence"/>
</dbReference>
<dbReference type="GO" id="GO:0006355">
    <property type="term" value="P:regulation of DNA-templated transcription"/>
    <property type="evidence" value="ECO:0007669"/>
    <property type="project" value="InterPro"/>
</dbReference>
<dbReference type="Pfam" id="PF19891">
    <property type="entry name" value="DUF6364"/>
    <property type="match status" value="1"/>
</dbReference>
<accession>A0A8J6XNW8</accession>
<keyword evidence="2" id="KW-1185">Reference proteome</keyword>
<comment type="caution">
    <text evidence="1">The sequence shown here is derived from an EMBL/GenBank/DDBJ whole genome shotgun (WGS) entry which is preliminary data.</text>
</comment>
<sequence length="83" mass="9836">MQTKLTLRLDDSLVDKAKKWAKIHQISLSEAIATFFEQLPDPDKPIELSPWTQSLSGIVKIEQNKEQDEFHQQYLDYLEEKYR</sequence>
<dbReference type="AlphaFoldDB" id="A0A8J6XNW8"/>
<evidence type="ECO:0000313" key="2">
    <source>
        <dbReference type="Proteomes" id="UP000629098"/>
    </source>
</evidence>
<dbReference type="RefSeq" id="WP_190835768.1">
    <property type="nucleotide sequence ID" value="NZ_CAWPPI010000098.1"/>
</dbReference>
<protein>
    <submittedName>
        <fullName evidence="1">Uncharacterized protein</fullName>
    </submittedName>
</protein>
<organism evidence="1 2">
    <name type="scientific">Iningainema tapete BLCC-T55</name>
    <dbReference type="NCBI Taxonomy" id="2748662"/>
    <lineage>
        <taxon>Bacteria</taxon>
        <taxon>Bacillati</taxon>
        <taxon>Cyanobacteriota</taxon>
        <taxon>Cyanophyceae</taxon>
        <taxon>Nostocales</taxon>
        <taxon>Scytonemataceae</taxon>
        <taxon>Iningainema tapete</taxon>
    </lineage>
</organism>
<dbReference type="EMBL" id="JACXAE010000098">
    <property type="protein sequence ID" value="MBD2776712.1"/>
    <property type="molecule type" value="Genomic_DNA"/>
</dbReference>
<dbReference type="InterPro" id="IPR045944">
    <property type="entry name" value="DUF6364"/>
</dbReference>
<name>A0A8J6XNW8_9CYAN</name>
<proteinExistence type="predicted"/>